<dbReference type="Proteomes" id="UP000887540">
    <property type="component" value="Unplaced"/>
</dbReference>
<evidence type="ECO:0000256" key="1">
    <source>
        <dbReference type="RuleBase" id="RU003425"/>
    </source>
</evidence>
<proteinExistence type="predicted"/>
<sequence length="246" mass="27686">MELLQWMLAGLLQCFIASMILMQCSGKKRDKNRQIAKKTEPPKEEEALEPAKVEEKPSKIEIKDKPEPKNESEGDKENKASSRSAKESLMHPTQVSSVKGDPTKSARSDSKPITTPATSRRTTQASNTKSVNATRGDPNEVKITPDKLRFKDGEDQAKVQIQNLTDKPLAFKLKCSDNEIYKFKPVFFFLKPSEQHEHQIKRQPGAKHKPDKLLVVYTEAKDSEDAKKIYELNPAAKELIVGLIMA</sequence>
<feature type="compositionally biased region" description="Basic residues" evidence="2">
    <location>
        <begin position="27"/>
        <end position="36"/>
    </location>
</feature>
<evidence type="ECO:0000256" key="2">
    <source>
        <dbReference type="SAM" id="MobiDB-lite"/>
    </source>
</evidence>
<feature type="chain" id="PRO_5037940350" description="Major sperm protein" evidence="3">
    <location>
        <begin position="27"/>
        <end position="246"/>
    </location>
</feature>
<dbReference type="SUPFAM" id="SSF49354">
    <property type="entry name" value="PapD-like"/>
    <property type="match status" value="1"/>
</dbReference>
<feature type="compositionally biased region" description="Basic and acidic residues" evidence="2">
    <location>
        <begin position="101"/>
        <end position="110"/>
    </location>
</feature>
<feature type="compositionally biased region" description="Basic and acidic residues" evidence="2">
    <location>
        <begin position="37"/>
        <end position="89"/>
    </location>
</feature>
<organism evidence="5 6">
    <name type="scientific">Acrobeloides nanus</name>
    <dbReference type="NCBI Taxonomy" id="290746"/>
    <lineage>
        <taxon>Eukaryota</taxon>
        <taxon>Metazoa</taxon>
        <taxon>Ecdysozoa</taxon>
        <taxon>Nematoda</taxon>
        <taxon>Chromadorea</taxon>
        <taxon>Rhabditida</taxon>
        <taxon>Tylenchina</taxon>
        <taxon>Cephalobomorpha</taxon>
        <taxon>Cephaloboidea</taxon>
        <taxon>Cephalobidae</taxon>
        <taxon>Acrobeloides</taxon>
    </lineage>
</organism>
<reference evidence="6" key="1">
    <citation type="submission" date="2022-11" db="UniProtKB">
        <authorList>
            <consortium name="WormBaseParasite"/>
        </authorList>
    </citation>
    <scope>IDENTIFICATION</scope>
</reference>
<dbReference type="WBParaSite" id="ACRNAN_scaffold4593.g14654.t1">
    <property type="protein sequence ID" value="ACRNAN_scaffold4593.g14654.t1"/>
    <property type="gene ID" value="ACRNAN_scaffold4593.g14654"/>
</dbReference>
<evidence type="ECO:0000256" key="3">
    <source>
        <dbReference type="SAM" id="SignalP"/>
    </source>
</evidence>
<keyword evidence="1" id="KW-0206">Cytoskeleton</keyword>
<protein>
    <recommendedName>
        <fullName evidence="1">Major sperm protein</fullName>
    </recommendedName>
</protein>
<dbReference type="Pfam" id="PF00635">
    <property type="entry name" value="Motile_Sperm"/>
    <property type="match status" value="1"/>
</dbReference>
<dbReference type="PANTHER" id="PTHR22947:SF39">
    <property type="entry name" value="MSP DOMAIN-CONTAINING PROTEIN"/>
    <property type="match status" value="1"/>
</dbReference>
<feature type="domain" description="MSP" evidence="4">
    <location>
        <begin position="140"/>
        <end position="246"/>
    </location>
</feature>
<dbReference type="InterPro" id="IPR051774">
    <property type="entry name" value="Sperm-specific_class_P"/>
</dbReference>
<dbReference type="PROSITE" id="PS50202">
    <property type="entry name" value="MSP"/>
    <property type="match status" value="1"/>
</dbReference>
<keyword evidence="1" id="KW-0963">Cytoplasm</keyword>
<dbReference type="InterPro" id="IPR013783">
    <property type="entry name" value="Ig-like_fold"/>
</dbReference>
<evidence type="ECO:0000259" key="4">
    <source>
        <dbReference type="PROSITE" id="PS50202"/>
    </source>
</evidence>
<keyword evidence="5" id="KW-1185">Reference proteome</keyword>
<dbReference type="Gene3D" id="2.60.40.10">
    <property type="entry name" value="Immunoglobulins"/>
    <property type="match status" value="1"/>
</dbReference>
<feature type="compositionally biased region" description="Polar residues" evidence="2">
    <location>
        <begin position="111"/>
        <end position="133"/>
    </location>
</feature>
<feature type="region of interest" description="Disordered" evidence="2">
    <location>
        <begin position="27"/>
        <end position="144"/>
    </location>
</feature>
<name>A0A914DYB7_9BILA</name>
<dbReference type="AlphaFoldDB" id="A0A914DYB7"/>
<evidence type="ECO:0000313" key="6">
    <source>
        <dbReference type="WBParaSite" id="ACRNAN_scaffold4593.g14654.t1"/>
    </source>
</evidence>
<feature type="signal peptide" evidence="3">
    <location>
        <begin position="1"/>
        <end position="26"/>
    </location>
</feature>
<keyword evidence="3" id="KW-0732">Signal</keyword>
<evidence type="ECO:0000313" key="5">
    <source>
        <dbReference type="Proteomes" id="UP000887540"/>
    </source>
</evidence>
<dbReference type="InterPro" id="IPR000535">
    <property type="entry name" value="MSP_dom"/>
</dbReference>
<comment type="function">
    <text evidence="1">Central component in molecular interactions underlying sperm crawling. Forms an extensive filament system that extends from sperm villipoda, along the leading edge of the pseudopod.</text>
</comment>
<accession>A0A914DYB7</accession>
<dbReference type="InterPro" id="IPR008962">
    <property type="entry name" value="PapD-like_sf"/>
</dbReference>
<dbReference type="PANTHER" id="PTHR22947">
    <property type="entry name" value="MAJOR SPERM PROTEIN"/>
    <property type="match status" value="1"/>
</dbReference>